<evidence type="ECO:0000313" key="4">
    <source>
        <dbReference type="EMBL" id="GGB69181.1"/>
    </source>
</evidence>
<keyword evidence="2" id="KW-0233">DNA recombination</keyword>
<dbReference type="CDD" id="cd00397">
    <property type="entry name" value="DNA_BRE_C"/>
    <property type="match status" value="1"/>
</dbReference>
<dbReference type="RefSeq" id="WP_188740370.1">
    <property type="nucleotide sequence ID" value="NZ_BMII01000029.1"/>
</dbReference>
<dbReference type="InterPro" id="IPR011010">
    <property type="entry name" value="DNA_brk_join_enz"/>
</dbReference>
<gene>
    <name evidence="4" type="ORF">GCM10011607_32290</name>
</gene>
<dbReference type="EMBL" id="BMII01000029">
    <property type="protein sequence ID" value="GGB69181.1"/>
    <property type="molecule type" value="Genomic_DNA"/>
</dbReference>
<name>A0ABQ1JIF5_9GAMM</name>
<dbReference type="Pfam" id="PF00589">
    <property type="entry name" value="Phage_integrase"/>
    <property type="match status" value="1"/>
</dbReference>
<dbReference type="InterPro" id="IPR013762">
    <property type="entry name" value="Integrase-like_cat_sf"/>
</dbReference>
<proteinExistence type="predicted"/>
<keyword evidence="1" id="KW-0229">DNA integration</keyword>
<accession>A0ABQ1JIF5</accession>
<evidence type="ECO:0000313" key="5">
    <source>
        <dbReference type="Proteomes" id="UP000617555"/>
    </source>
</evidence>
<comment type="caution">
    <text evidence="4">The sequence shown here is derived from an EMBL/GenBank/DDBJ whole genome shotgun (WGS) entry which is preliminary data.</text>
</comment>
<protein>
    <recommendedName>
        <fullName evidence="3">Tyr recombinase domain-containing protein</fullName>
    </recommendedName>
</protein>
<dbReference type="PROSITE" id="PS51898">
    <property type="entry name" value="TYR_RECOMBINASE"/>
    <property type="match status" value="1"/>
</dbReference>
<reference evidence="5" key="1">
    <citation type="journal article" date="2019" name="Int. J. Syst. Evol. Microbiol.">
        <title>The Global Catalogue of Microorganisms (GCM) 10K type strain sequencing project: providing services to taxonomists for standard genome sequencing and annotation.</title>
        <authorList>
            <consortium name="The Broad Institute Genomics Platform"/>
            <consortium name="The Broad Institute Genome Sequencing Center for Infectious Disease"/>
            <person name="Wu L."/>
            <person name="Ma J."/>
        </authorList>
    </citation>
    <scope>NUCLEOTIDE SEQUENCE [LARGE SCALE GENOMIC DNA]</scope>
    <source>
        <strain evidence="5">CGMCC 1.15339</strain>
    </source>
</reference>
<dbReference type="Gene3D" id="1.10.443.10">
    <property type="entry name" value="Intergrase catalytic core"/>
    <property type="match status" value="1"/>
</dbReference>
<dbReference type="InterPro" id="IPR050090">
    <property type="entry name" value="Tyrosine_recombinase_XerCD"/>
</dbReference>
<evidence type="ECO:0000256" key="1">
    <source>
        <dbReference type="ARBA" id="ARBA00022908"/>
    </source>
</evidence>
<dbReference type="SUPFAM" id="SSF56349">
    <property type="entry name" value="DNA breaking-rejoining enzymes"/>
    <property type="match status" value="1"/>
</dbReference>
<feature type="domain" description="Tyr recombinase" evidence="3">
    <location>
        <begin position="156"/>
        <end position="355"/>
    </location>
</feature>
<dbReference type="PANTHER" id="PTHR30349">
    <property type="entry name" value="PHAGE INTEGRASE-RELATED"/>
    <property type="match status" value="1"/>
</dbReference>
<dbReference type="Proteomes" id="UP000617555">
    <property type="component" value="Unassembled WGS sequence"/>
</dbReference>
<evidence type="ECO:0000256" key="2">
    <source>
        <dbReference type="ARBA" id="ARBA00023172"/>
    </source>
</evidence>
<dbReference type="InterPro" id="IPR002104">
    <property type="entry name" value="Integrase_catalytic"/>
</dbReference>
<organism evidence="4 5">
    <name type="scientific">Shewanella inventionis</name>
    <dbReference type="NCBI Taxonomy" id="1738770"/>
    <lineage>
        <taxon>Bacteria</taxon>
        <taxon>Pseudomonadati</taxon>
        <taxon>Pseudomonadota</taxon>
        <taxon>Gammaproteobacteria</taxon>
        <taxon>Alteromonadales</taxon>
        <taxon>Shewanellaceae</taxon>
        <taxon>Shewanella</taxon>
    </lineage>
</organism>
<dbReference type="PANTHER" id="PTHR30349:SF64">
    <property type="entry name" value="PROPHAGE INTEGRASE INTD-RELATED"/>
    <property type="match status" value="1"/>
</dbReference>
<sequence>MNIVYCNFTTSKRSKLARLKGDIPQMFNNDTSPCVEVNQYLRQLALKNKPKSLQTNAEHLKEFLLWANSSLNNIGSITDDTFDFYIDALCEYTKNNGERLSWNTINSRVAGAYRYLIWSYEKGLSPYLNPKEIQSLKLSLSQRYQSKGHHSQAVSEPIKFMLLEDALRFVSSVGKISGKRNALVKKRNVLLTSFILQTGLRISEACNFPLRDLPEVNSRGKFTPARVIGKGGKARVILIPNDLLYQIWEYVDIDREKKIDAITHIDPKDCLTLFITIDGQPLSINWVQKLFRKTSKHIGVKAHPHLLRHTFGTYHYLLNHDLTGLSKLLGHASEETTRTYYVHIATLIAYSGSYNAFQRQIDIVTEDSISDN</sequence>
<keyword evidence="5" id="KW-1185">Reference proteome</keyword>
<evidence type="ECO:0000259" key="3">
    <source>
        <dbReference type="PROSITE" id="PS51898"/>
    </source>
</evidence>